<proteinExistence type="predicted"/>
<reference evidence="3" key="1">
    <citation type="submission" date="2018-05" db="EMBL/GenBank/DDBJ databases">
        <authorList>
            <person name="Cea G.-C."/>
            <person name="William W."/>
        </authorList>
    </citation>
    <scope>NUCLEOTIDE SEQUENCE [LARGE SCALE GENOMIC DNA]</scope>
    <source>
        <strain evidence="3">DB21MT 5</strain>
    </source>
</reference>
<gene>
    <name evidence="2" type="ORF">MORIYA_0467</name>
</gene>
<evidence type="ECO:0000313" key="2">
    <source>
        <dbReference type="EMBL" id="SQD76945.1"/>
    </source>
</evidence>
<dbReference type="Proteomes" id="UP000250163">
    <property type="component" value="Chromosome MORIYA"/>
</dbReference>
<dbReference type="PANTHER" id="PTHR42695:SF5">
    <property type="entry name" value="GLUTAMINE AMIDOTRANSFERASE YLR126C-RELATED"/>
    <property type="match status" value="1"/>
</dbReference>
<dbReference type="InterPro" id="IPR029062">
    <property type="entry name" value="Class_I_gatase-like"/>
</dbReference>
<dbReference type="PANTHER" id="PTHR42695">
    <property type="entry name" value="GLUTAMINE AMIDOTRANSFERASE YLR126C-RELATED"/>
    <property type="match status" value="1"/>
</dbReference>
<dbReference type="AlphaFoldDB" id="A0A330LS59"/>
<dbReference type="CDD" id="cd01741">
    <property type="entry name" value="GATase1_1"/>
    <property type="match status" value="1"/>
</dbReference>
<evidence type="ECO:0000313" key="3">
    <source>
        <dbReference type="Proteomes" id="UP000250163"/>
    </source>
</evidence>
<organism evidence="2 3">
    <name type="scientific">Moritella yayanosii</name>
    <dbReference type="NCBI Taxonomy" id="69539"/>
    <lineage>
        <taxon>Bacteria</taxon>
        <taxon>Pseudomonadati</taxon>
        <taxon>Pseudomonadota</taxon>
        <taxon>Gammaproteobacteria</taxon>
        <taxon>Alteromonadales</taxon>
        <taxon>Moritellaceae</taxon>
        <taxon>Moritella</taxon>
    </lineage>
</organism>
<dbReference type="RefSeq" id="WP_112712339.1">
    <property type="nucleotide sequence ID" value="NZ_LS483250.1"/>
</dbReference>
<dbReference type="Pfam" id="PF00117">
    <property type="entry name" value="GATase"/>
    <property type="match status" value="1"/>
</dbReference>
<dbReference type="Gene3D" id="3.40.50.880">
    <property type="match status" value="1"/>
</dbReference>
<accession>A0A330LS59</accession>
<keyword evidence="3" id="KW-1185">Reference proteome</keyword>
<dbReference type="EMBL" id="LS483250">
    <property type="protein sequence ID" value="SQD76945.1"/>
    <property type="molecule type" value="Genomic_DNA"/>
</dbReference>
<feature type="domain" description="Glutamine amidotransferase" evidence="1">
    <location>
        <begin position="75"/>
        <end position="189"/>
    </location>
</feature>
<sequence length="243" mass="27314">MKLGILQCDDVRSSLQPDFGNYASMFETLFQQSGDSLELRFYLVIDGQFPLHIDECDTYICSGSQWGVNDDEPWIRELEDFIRALYAASKGLVGICFGHQLIAKALGGEVETSPLGWGVGIAHANVLTEPSWMQPQQDNIALVVCHQDQVCKLPRSATVLMSNDFCPYSMFQVDSHFLGLQGHPEFTAQYSAVLMEQRRDIIPADTINSAMDSLNYQADDKLITKWILAFLRQTLVTRPLVRT</sequence>
<name>A0A330LS59_9GAMM</name>
<dbReference type="InterPro" id="IPR017926">
    <property type="entry name" value="GATASE"/>
</dbReference>
<dbReference type="InterPro" id="IPR044992">
    <property type="entry name" value="ChyE-like"/>
</dbReference>
<dbReference type="SUPFAM" id="SSF52317">
    <property type="entry name" value="Class I glutamine amidotransferase-like"/>
    <property type="match status" value="1"/>
</dbReference>
<dbReference type="OrthoDB" id="9813383at2"/>
<dbReference type="GO" id="GO:0005829">
    <property type="term" value="C:cytosol"/>
    <property type="evidence" value="ECO:0007669"/>
    <property type="project" value="TreeGrafter"/>
</dbReference>
<dbReference type="PROSITE" id="PS51273">
    <property type="entry name" value="GATASE_TYPE_1"/>
    <property type="match status" value="1"/>
</dbReference>
<evidence type="ECO:0000259" key="1">
    <source>
        <dbReference type="Pfam" id="PF00117"/>
    </source>
</evidence>
<protein>
    <submittedName>
        <fullName evidence="2">GMP synthase</fullName>
    </submittedName>
</protein>
<dbReference type="KEGG" id="mya:MORIYA_0467"/>